<dbReference type="Proteomes" id="UP000030355">
    <property type="component" value="Unassembled WGS sequence"/>
</dbReference>
<keyword evidence="2" id="KW-0255">Endonuclease</keyword>
<proteinExistence type="predicted"/>
<dbReference type="CDD" id="cd00085">
    <property type="entry name" value="HNHc"/>
    <property type="match status" value="1"/>
</dbReference>
<dbReference type="SMART" id="SM00507">
    <property type="entry name" value="HNHc"/>
    <property type="match status" value="1"/>
</dbReference>
<dbReference type="RefSeq" id="WP_032523046.1">
    <property type="nucleotide sequence ID" value="NZ_CP138977.1"/>
</dbReference>
<comment type="caution">
    <text evidence="2">The sequence shown here is derived from an EMBL/GenBank/DDBJ whole genome shotgun (WGS) entry which is preliminary data.</text>
</comment>
<dbReference type="GO" id="GO:0004519">
    <property type="term" value="F:endonuclease activity"/>
    <property type="evidence" value="ECO:0007669"/>
    <property type="project" value="UniProtKB-KW"/>
</dbReference>
<dbReference type="STRING" id="93057.EU95_1981"/>
<protein>
    <submittedName>
        <fullName evidence="2">HNH endonuclease:HNH nuclease</fullName>
    </submittedName>
</protein>
<keyword evidence="2" id="KW-0378">Hydrolase</keyword>
<accession>A0A0A1ZYQ0</accession>
<dbReference type="AlphaFoldDB" id="A0A0A1ZYQ0"/>
<dbReference type="GO" id="GO:0008270">
    <property type="term" value="F:zinc ion binding"/>
    <property type="evidence" value="ECO:0007669"/>
    <property type="project" value="InterPro"/>
</dbReference>
<evidence type="ECO:0000313" key="3">
    <source>
        <dbReference type="Proteomes" id="UP000030355"/>
    </source>
</evidence>
<dbReference type="GO" id="GO:0003676">
    <property type="term" value="F:nucleic acid binding"/>
    <property type="evidence" value="ECO:0007669"/>
    <property type="project" value="InterPro"/>
</dbReference>
<dbReference type="eggNOG" id="COG1403">
    <property type="taxonomic scope" value="Bacteria"/>
</dbReference>
<gene>
    <name evidence="2" type="ORF">EU95_1981</name>
</gene>
<organism evidence="2 3">
    <name type="scientific">Prochlorococcus marinus str. MIT 9201</name>
    <dbReference type="NCBI Taxonomy" id="93057"/>
    <lineage>
        <taxon>Bacteria</taxon>
        <taxon>Bacillati</taxon>
        <taxon>Cyanobacteriota</taxon>
        <taxon>Cyanophyceae</taxon>
        <taxon>Synechococcales</taxon>
        <taxon>Prochlorococcaceae</taxon>
        <taxon>Prochlorococcus</taxon>
    </lineage>
</organism>
<feature type="domain" description="HNH nuclease" evidence="1">
    <location>
        <begin position="19"/>
        <end position="69"/>
    </location>
</feature>
<dbReference type="EMBL" id="JNAL01000018">
    <property type="protein sequence ID" value="KGF94762.1"/>
    <property type="molecule type" value="Genomic_DNA"/>
</dbReference>
<sequence length="133" mass="15557">MHISDAVFLEDLCPKFRFRQWRKSIHRFTGKSCIYCGKPSESIDHVLPRSQGGLSTTENCVPACLSCNGDKSDENALYWYRKQKFYDPRRAMAIRAWLEGDLRLALRLLQWANPNFKVTKKNYEEDESEYKAA</sequence>
<dbReference type="InterPro" id="IPR002711">
    <property type="entry name" value="HNH"/>
</dbReference>
<dbReference type="InterPro" id="IPR003615">
    <property type="entry name" value="HNH_nuc"/>
</dbReference>
<evidence type="ECO:0000313" key="2">
    <source>
        <dbReference type="EMBL" id="KGF94762.1"/>
    </source>
</evidence>
<dbReference type="InterPro" id="IPR052892">
    <property type="entry name" value="NA-targeting_endonuclease"/>
</dbReference>
<dbReference type="PANTHER" id="PTHR33877">
    <property type="entry name" value="SLL1193 PROTEIN"/>
    <property type="match status" value="1"/>
</dbReference>
<dbReference type="Pfam" id="PF01844">
    <property type="entry name" value="HNH"/>
    <property type="match status" value="1"/>
</dbReference>
<evidence type="ECO:0000259" key="1">
    <source>
        <dbReference type="SMART" id="SM00507"/>
    </source>
</evidence>
<dbReference type="Gene3D" id="1.10.30.50">
    <property type="match status" value="1"/>
</dbReference>
<name>A0A0A1ZYQ0_PROMR</name>
<dbReference type="PANTHER" id="PTHR33877:SF2">
    <property type="entry name" value="OS07G0170200 PROTEIN"/>
    <property type="match status" value="1"/>
</dbReference>
<reference evidence="3" key="1">
    <citation type="journal article" date="2014" name="Sci. Data">
        <title>Genomes of diverse isolates of the marine cyanobacterium Prochlorococcus.</title>
        <authorList>
            <person name="Biller S."/>
            <person name="Berube P."/>
            <person name="Thompson J."/>
            <person name="Kelly L."/>
            <person name="Roggensack S."/>
            <person name="Awad L."/>
            <person name="Roache-Johnson K."/>
            <person name="Ding H."/>
            <person name="Giovannoni S.J."/>
            <person name="Moore L.R."/>
            <person name="Chisholm S.W."/>
        </authorList>
    </citation>
    <scope>NUCLEOTIDE SEQUENCE [LARGE SCALE GENOMIC DNA]</scope>
    <source>
        <strain evidence="3">MIT 9201</strain>
    </source>
</reference>
<keyword evidence="2" id="KW-0540">Nuclease</keyword>
<dbReference type="OrthoDB" id="9802901at2"/>